<sequence length="123" mass="13264">MASALLPEPTMPALDASPAALSASEQSLDAFDLRQMRSSSGANYSVISPRCPEGRPGEIVVCAPDPEKERLRPLPEGYDVPQGPPRLEMKLDETTTADVHLQAEVFPNGTTSNRVMVGVKKKF</sequence>
<dbReference type="Proteomes" id="UP000249082">
    <property type="component" value="Unassembled WGS sequence"/>
</dbReference>
<organism evidence="1 2">
    <name type="scientific">Novosphingobium pentaromativorans</name>
    <dbReference type="NCBI Taxonomy" id="205844"/>
    <lineage>
        <taxon>Bacteria</taxon>
        <taxon>Pseudomonadati</taxon>
        <taxon>Pseudomonadota</taxon>
        <taxon>Alphaproteobacteria</taxon>
        <taxon>Sphingomonadales</taxon>
        <taxon>Sphingomonadaceae</taxon>
        <taxon>Novosphingobium</taxon>
    </lineage>
</organism>
<name>A0A2W5NN27_9SPHN</name>
<dbReference type="EMBL" id="QFPX01000008">
    <property type="protein sequence ID" value="PZQ54851.1"/>
    <property type="molecule type" value="Genomic_DNA"/>
</dbReference>
<evidence type="ECO:0000313" key="2">
    <source>
        <dbReference type="Proteomes" id="UP000249082"/>
    </source>
</evidence>
<comment type="caution">
    <text evidence="1">The sequence shown here is derived from an EMBL/GenBank/DDBJ whole genome shotgun (WGS) entry which is preliminary data.</text>
</comment>
<protein>
    <submittedName>
        <fullName evidence="1">Uncharacterized protein</fullName>
    </submittedName>
</protein>
<reference evidence="1 2" key="1">
    <citation type="submission" date="2017-08" db="EMBL/GenBank/DDBJ databases">
        <title>Infants hospitalized years apart are colonized by the same room-sourced microbial strains.</title>
        <authorList>
            <person name="Brooks B."/>
            <person name="Olm M.R."/>
            <person name="Firek B.A."/>
            <person name="Baker R."/>
            <person name="Thomas B.C."/>
            <person name="Morowitz M.J."/>
            <person name="Banfield J.F."/>
        </authorList>
    </citation>
    <scope>NUCLEOTIDE SEQUENCE [LARGE SCALE GENOMIC DNA]</scope>
    <source>
        <strain evidence="1">S2_005_002_R2_33</strain>
    </source>
</reference>
<dbReference type="AlphaFoldDB" id="A0A2W5NN27"/>
<accession>A0A2W5NN27</accession>
<evidence type="ECO:0000313" key="1">
    <source>
        <dbReference type="EMBL" id="PZQ54851.1"/>
    </source>
</evidence>
<gene>
    <name evidence="1" type="ORF">DI555_12155</name>
</gene>
<proteinExistence type="predicted"/>